<comment type="catalytic activity">
    <reaction evidence="10">
        <text>2-oxoadipate(in) + 2-oxoglutarate(out) = 2-oxoadipate(out) + 2-oxoglutarate(in)</text>
        <dbReference type="Rhea" id="RHEA:71739"/>
        <dbReference type="ChEBI" id="CHEBI:16810"/>
        <dbReference type="ChEBI" id="CHEBI:57499"/>
    </reaction>
</comment>
<dbReference type="GO" id="GO:0005743">
    <property type="term" value="C:mitochondrial inner membrane"/>
    <property type="evidence" value="ECO:0007669"/>
    <property type="project" value="UniProtKB-SubCell"/>
</dbReference>
<keyword evidence="6" id="KW-0999">Mitochondrion inner membrane</keyword>
<reference evidence="22" key="1">
    <citation type="submission" date="2025-08" db="UniProtKB">
        <authorList>
            <consortium name="Ensembl"/>
        </authorList>
    </citation>
    <scope>IDENTIFICATION</scope>
</reference>
<evidence type="ECO:0000256" key="12">
    <source>
        <dbReference type="ARBA" id="ARBA00041874"/>
    </source>
</evidence>
<dbReference type="Ensembl" id="ENSSRHT00000020764.1">
    <property type="protein sequence ID" value="ENSSRHP00000020122.1"/>
    <property type="gene ID" value="ENSSRHG00000010777.1"/>
</dbReference>
<dbReference type="Pfam" id="PF00153">
    <property type="entry name" value="Mito_carr"/>
    <property type="match status" value="2"/>
</dbReference>
<evidence type="ECO:0000313" key="23">
    <source>
        <dbReference type="Proteomes" id="UP000472270"/>
    </source>
</evidence>
<dbReference type="SUPFAM" id="SSF103506">
    <property type="entry name" value="Mitochondrial carrier"/>
    <property type="match status" value="1"/>
</dbReference>
<evidence type="ECO:0000256" key="1">
    <source>
        <dbReference type="ARBA" id="ARBA00004448"/>
    </source>
</evidence>
<evidence type="ECO:0000256" key="20">
    <source>
        <dbReference type="PROSITE-ProRule" id="PRU00282"/>
    </source>
</evidence>
<comment type="catalytic activity">
    <reaction evidence="18">
        <text>glutarate(in) + 2-oxoglutarate(out) = glutarate(out) + 2-oxoglutarate(in)</text>
        <dbReference type="Rhea" id="RHEA:71751"/>
        <dbReference type="ChEBI" id="CHEBI:16810"/>
        <dbReference type="ChEBI" id="CHEBI:30921"/>
    </reaction>
</comment>
<keyword evidence="23" id="KW-1185">Reference proteome</keyword>
<comment type="catalytic activity">
    <reaction evidence="15">
        <text>citrate(in) + 2-oxoglutarate(out) = citrate(out) + 2-oxoglutarate(in)</text>
        <dbReference type="Rhea" id="RHEA:71763"/>
        <dbReference type="ChEBI" id="CHEBI:16810"/>
        <dbReference type="ChEBI" id="CHEBI:16947"/>
    </reaction>
</comment>
<proteinExistence type="inferred from homology"/>
<evidence type="ECO:0000256" key="5">
    <source>
        <dbReference type="ARBA" id="ARBA00022737"/>
    </source>
</evidence>
<comment type="catalytic activity">
    <reaction evidence="16">
        <text>L-2-aminoadipate(in) + 2-oxoglutarate(out) = L-2-aminoadipate(out) + 2-oxoglutarate(in)</text>
        <dbReference type="Rhea" id="RHEA:71747"/>
        <dbReference type="ChEBI" id="CHEBI:16810"/>
        <dbReference type="ChEBI" id="CHEBI:58672"/>
    </reaction>
</comment>
<dbReference type="PANTHER" id="PTHR46356">
    <property type="entry name" value="MITOCHONDRIAL 2-OXODICARBOXYLATE CARRIER"/>
    <property type="match status" value="1"/>
</dbReference>
<evidence type="ECO:0000256" key="8">
    <source>
        <dbReference type="ARBA" id="ARBA00023128"/>
    </source>
</evidence>
<keyword evidence="8" id="KW-0496">Mitochondrion</keyword>
<accession>A0A673H1B7</accession>
<evidence type="ECO:0000256" key="7">
    <source>
        <dbReference type="ARBA" id="ARBA00022989"/>
    </source>
</evidence>
<evidence type="ECO:0000256" key="13">
    <source>
        <dbReference type="ARBA" id="ARBA00046087"/>
    </source>
</evidence>
<feature type="repeat" description="Solcar" evidence="20">
    <location>
        <begin position="100"/>
        <end position="189"/>
    </location>
</feature>
<evidence type="ECO:0000256" key="9">
    <source>
        <dbReference type="ARBA" id="ARBA00023136"/>
    </source>
</evidence>
<dbReference type="InterPro" id="IPR018108">
    <property type="entry name" value="MCP_transmembrane"/>
</dbReference>
<evidence type="ECO:0000256" key="2">
    <source>
        <dbReference type="ARBA" id="ARBA00006375"/>
    </source>
</evidence>
<evidence type="ECO:0000256" key="11">
    <source>
        <dbReference type="ARBA" id="ARBA00039747"/>
    </source>
</evidence>
<evidence type="ECO:0000313" key="22">
    <source>
        <dbReference type="Ensembl" id="ENSSRHP00000020122.1"/>
    </source>
</evidence>
<dbReference type="InterPro" id="IPR023395">
    <property type="entry name" value="MCP_dom_sf"/>
</dbReference>
<name>A0A673H1B7_9TELE</name>
<dbReference type="InterPro" id="IPR051752">
    <property type="entry name" value="Mito_2-oxodicarb_carrier"/>
</dbReference>
<dbReference type="PANTHER" id="PTHR46356:SF1">
    <property type="entry name" value="MITOCHONDRIAL 2-OXODICARBOXYLATE CARRIER"/>
    <property type="match status" value="1"/>
</dbReference>
<evidence type="ECO:0000256" key="14">
    <source>
        <dbReference type="ARBA" id="ARBA00047537"/>
    </source>
</evidence>
<keyword evidence="7" id="KW-1133">Transmembrane helix</keyword>
<evidence type="ECO:0000256" key="18">
    <source>
        <dbReference type="ARBA" id="ARBA00048920"/>
    </source>
</evidence>
<comment type="subcellular location">
    <subcellularLocation>
        <location evidence="1">Mitochondrion inner membrane</location>
        <topology evidence="1">Multi-pass membrane protein</topology>
    </subcellularLocation>
</comment>
<comment type="catalytic activity">
    <reaction evidence="14">
        <text>heptanedioate(in) + 2-oxoglutarate(out) = heptanedioate(out) + 2-oxoglutarate(in)</text>
        <dbReference type="Rhea" id="RHEA:71759"/>
        <dbReference type="ChEBI" id="CHEBI:16810"/>
        <dbReference type="ChEBI" id="CHEBI:36165"/>
    </reaction>
</comment>
<evidence type="ECO:0000256" key="19">
    <source>
        <dbReference type="ARBA" id="ARBA00048998"/>
    </source>
</evidence>
<comment type="similarity">
    <text evidence="2 21">Belongs to the mitochondrial carrier (TC 2.A.29) family.</text>
</comment>
<keyword evidence="4 20" id="KW-0812">Transmembrane</keyword>
<dbReference type="AlphaFoldDB" id="A0A673H1B7"/>
<evidence type="ECO:0000256" key="17">
    <source>
        <dbReference type="ARBA" id="ARBA00048581"/>
    </source>
</evidence>
<evidence type="ECO:0000256" key="4">
    <source>
        <dbReference type="ARBA" id="ARBA00022692"/>
    </source>
</evidence>
<evidence type="ECO:0000256" key="10">
    <source>
        <dbReference type="ARBA" id="ARBA00036018"/>
    </source>
</evidence>
<sequence length="236" mass="26028">MTSKKQSLLRDASHQILAGGSAGLVEICLMRPLDVVKTRFQIQRGKGDPYSYKGLRDCFKTIIRTEESSPPPILAETPKRAVKFFTFEQYKKLLSFTPLSPGMALSVAGLGSGLTQALVVNPFEVVKVSLQANRDSFKVQPSTFAQARMIINTDGFGLRGLNKGLTSTLGRHGVFNIIYFGFYFSVKDAIPASPDPRLEFMRKFAIGLVRIQGPQSVPGEIKYRSCFQTMHGSCVP</sequence>
<organism evidence="22 23">
    <name type="scientific">Sinocyclocheilus rhinocerous</name>
    <dbReference type="NCBI Taxonomy" id="307959"/>
    <lineage>
        <taxon>Eukaryota</taxon>
        <taxon>Metazoa</taxon>
        <taxon>Chordata</taxon>
        <taxon>Craniata</taxon>
        <taxon>Vertebrata</taxon>
        <taxon>Euteleostomi</taxon>
        <taxon>Actinopterygii</taxon>
        <taxon>Neopterygii</taxon>
        <taxon>Teleostei</taxon>
        <taxon>Ostariophysi</taxon>
        <taxon>Cypriniformes</taxon>
        <taxon>Cyprinidae</taxon>
        <taxon>Cyprininae</taxon>
        <taxon>Sinocyclocheilus</taxon>
    </lineage>
</organism>
<dbReference type="Proteomes" id="UP000472270">
    <property type="component" value="Unassembled WGS sequence"/>
</dbReference>
<evidence type="ECO:0000256" key="3">
    <source>
        <dbReference type="ARBA" id="ARBA00022448"/>
    </source>
</evidence>
<comment type="catalytic activity">
    <reaction evidence="17">
        <text>2-oxoheptanedioate(in) + 2-oxoglutarate(out) = 2-oxoheptanedioate(out) + 2-oxoglutarate(in)</text>
        <dbReference type="Rhea" id="RHEA:71755"/>
        <dbReference type="ChEBI" id="CHEBI:16810"/>
        <dbReference type="ChEBI" id="CHEBI:72701"/>
    </reaction>
</comment>
<dbReference type="PROSITE" id="PS50920">
    <property type="entry name" value="SOLCAR"/>
    <property type="match status" value="2"/>
</dbReference>
<comment type="function">
    <text evidence="13">Transports dicarboxylates across the inner membranes of mitochondria by a counter-exchange mechanism. Can transport 2-oxoadipate (2-oxohexanedioate), 2-oxoglutarate, adipate (hexanedioate), glutarate, and to a lesser extent, pimelate (heptanedioate), 2-oxopimelate (2-oxoheptanedioate), 2-aminoadipate (2-aminohexanedioate), oxaloacetate, and citrate. Plays a central role in catabolism of lysine, hydroxylysine, and tryptophan, by transporting common metabolite intermediates (such as 2-oxoadipate) into the mitochondria, where it is converted into acetyl-CoA and can enter the citric acid (TCA) cycle.</text>
</comment>
<keyword evidence="9 20" id="KW-0472">Membrane</keyword>
<dbReference type="Gene3D" id="1.50.40.10">
    <property type="entry name" value="Mitochondrial carrier domain"/>
    <property type="match status" value="2"/>
</dbReference>
<comment type="catalytic activity">
    <reaction evidence="19">
        <text>hexanedioate(in) + 2-oxoglutarate(out) = hexanedioate(out) + 2-oxoglutarate(in)</text>
        <dbReference type="Rhea" id="RHEA:71743"/>
        <dbReference type="ChEBI" id="CHEBI:16810"/>
        <dbReference type="ChEBI" id="CHEBI:17128"/>
    </reaction>
</comment>
<evidence type="ECO:0000256" key="15">
    <source>
        <dbReference type="ARBA" id="ARBA00048003"/>
    </source>
</evidence>
<protein>
    <recommendedName>
        <fullName evidence="11">Mitochondrial 2-oxodicarboxylate carrier</fullName>
    </recommendedName>
    <alternativeName>
        <fullName evidence="12">Solute carrier family 25 member 21</fullName>
    </alternativeName>
</protein>
<reference evidence="22" key="2">
    <citation type="submission" date="2025-09" db="UniProtKB">
        <authorList>
            <consortium name="Ensembl"/>
        </authorList>
    </citation>
    <scope>IDENTIFICATION</scope>
</reference>
<feature type="repeat" description="Solcar" evidence="20">
    <location>
        <begin position="10"/>
        <end position="93"/>
    </location>
</feature>
<keyword evidence="5" id="KW-0677">Repeat</keyword>
<evidence type="ECO:0000256" key="16">
    <source>
        <dbReference type="ARBA" id="ARBA00048303"/>
    </source>
</evidence>
<keyword evidence="3 21" id="KW-0813">Transport</keyword>
<evidence type="ECO:0000256" key="21">
    <source>
        <dbReference type="RuleBase" id="RU000488"/>
    </source>
</evidence>
<evidence type="ECO:0000256" key="6">
    <source>
        <dbReference type="ARBA" id="ARBA00022792"/>
    </source>
</evidence>